<dbReference type="InterPro" id="IPR051417">
    <property type="entry name" value="SDr/BOS_complex"/>
</dbReference>
<keyword evidence="3" id="KW-0732">Signal</keyword>
<dbReference type="NCBIfam" id="TIGR01451">
    <property type="entry name" value="B_ant_repeat"/>
    <property type="match status" value="1"/>
</dbReference>
<evidence type="ECO:0000256" key="2">
    <source>
        <dbReference type="ARBA" id="ARBA00022525"/>
    </source>
</evidence>
<feature type="region of interest" description="Disordered" evidence="4">
    <location>
        <begin position="1240"/>
        <end position="1265"/>
    </location>
</feature>
<evidence type="ECO:0000259" key="6">
    <source>
        <dbReference type="Pfam" id="PF17210"/>
    </source>
</evidence>
<comment type="subcellular location">
    <subcellularLocation>
        <location evidence="1">Secreted</location>
    </subcellularLocation>
</comment>
<reference evidence="8" key="1">
    <citation type="submission" date="2019-06" db="EMBL/GenBank/DDBJ databases">
        <title>Co-occurence of chitin degradation, pigmentation and bioactivity in marine Pseudoalteromonas.</title>
        <authorList>
            <person name="Sonnenschein E.C."/>
            <person name="Bech P.K."/>
        </authorList>
    </citation>
    <scope>NUCLEOTIDE SEQUENCE [LARGE SCALE GENOMIC DNA]</scope>
    <source>
        <strain evidence="8">S2233</strain>
    </source>
</reference>
<dbReference type="Gene3D" id="2.60.40.10">
    <property type="entry name" value="Immunoglobulins"/>
    <property type="match status" value="12"/>
</dbReference>
<feature type="compositionally biased region" description="Polar residues" evidence="4">
    <location>
        <begin position="1240"/>
        <end position="1252"/>
    </location>
</feature>
<evidence type="ECO:0000313" key="8">
    <source>
        <dbReference type="Proteomes" id="UP000305730"/>
    </source>
</evidence>
<dbReference type="InterPro" id="IPR033764">
    <property type="entry name" value="Sdr_B"/>
</dbReference>
<comment type="caution">
    <text evidence="7">The sequence shown here is derived from an EMBL/GenBank/DDBJ whole genome shotgun (WGS) entry which is preliminary data.</text>
</comment>
<feature type="domain" description="DUF11" evidence="5">
    <location>
        <begin position="1580"/>
        <end position="1683"/>
    </location>
</feature>
<feature type="domain" description="SD-repeat containing protein B" evidence="6">
    <location>
        <begin position="1064"/>
        <end position="1146"/>
    </location>
</feature>
<dbReference type="Pfam" id="PF01345">
    <property type="entry name" value="DUF11"/>
    <property type="match status" value="1"/>
</dbReference>
<organism evidence="7 8">
    <name type="scientific">Pseudoalteromonas citrea</name>
    <dbReference type="NCBI Taxonomy" id="43655"/>
    <lineage>
        <taxon>Bacteria</taxon>
        <taxon>Pseudomonadati</taxon>
        <taxon>Pseudomonadota</taxon>
        <taxon>Gammaproteobacteria</taxon>
        <taxon>Alteromonadales</taxon>
        <taxon>Pseudoalteromonadaceae</taxon>
        <taxon>Pseudoalteromonas</taxon>
    </lineage>
</organism>
<feature type="non-terminal residue" evidence="7">
    <location>
        <position position="1"/>
    </location>
</feature>
<dbReference type="Gene3D" id="2.60.40.1120">
    <property type="entry name" value="Carboxypeptidase-like, regulatory domain"/>
    <property type="match status" value="1"/>
</dbReference>
<protein>
    <recommendedName>
        <fullName evidence="9">DUF11 domain-containing protein</fullName>
    </recommendedName>
</protein>
<evidence type="ECO:0000256" key="4">
    <source>
        <dbReference type="SAM" id="MobiDB-lite"/>
    </source>
</evidence>
<feature type="domain" description="SD-repeat containing protein B" evidence="6">
    <location>
        <begin position="826"/>
        <end position="903"/>
    </location>
</feature>
<sequence length="1919" mass="208454">VEGAVFVDGNQNGVKESQDLAITNLAVTLTGKDEFGNSVSLTTNTDSNGAFSFTKLRQPDPDGYVVTRADTPSYEDGQDYLDGIKNSYAGKNAVKVIKVGKPSKVLFTEQANAGSLQLEGRVILDVNQDKVFGSGDKGLADITFELSGKDEFGFDIKLSTTSNNNGEFVFTGLRQPSPGGYWLSQGKVDVYLDGRDYLSGAVVKEQDGIKLHQVALAKGAVLFTEKHPKNEAKISGRVYVDVAQDGTEQSQDRNIADVELILSGQDILGREVNLKTTTDQLGNYAFDNLFASNSQGYTVKQVHPALYNDGIDYLASKAISNSQKSDVVDNMALVNSAHIRLDFTEQLPANDAKITGTIFVDAAQDGQLNTDDKALSGYVIKLAGKDLFDNEVSLSTTSDSQGQFEFSQLYAANTAGYRLTHTQSDVYVDGADFLNNSKQTNPDDVVTVSVATSSTTHVDLTEQLPANDSAINVIVFADQNQNGQLDTIDSALVNTEISLSGKNILGENVNLSALTDSQGRTSFTQLYASDAQGYSLTQVQPAYHFDGKDYVQGSLISNSDNTDIIAQLRVTGSNVLTAEFTELAPVNDALITGRVFVDQQQNGQFEATDSGLANVTVTLQGADIFDRSVQAMAVTNSEGDFKFEQLYASNSAGYSLLQAQPEDYLDGLDYKQGITSIESDRIVNIVVAQSAQQDGYFFTELEQANSSINGVVISDLNHDGLVQNGELGIANVEIKLTGTSRYGQVVSRNLTSDENGEFMFERLPASDARGYHVKQVQPSDWYDGLESFAGQIQTGENDVFTVVLDASQDIDSLVFAELALSKLSGSVFVDADDNSLLSAAERSISNVTVTLSGFTISNELIESSVQTDESGFYQFNALPPSDEQGYQLSQLQPNNYADSFDAVNGVRIAQSDQTDVILLGQVWPGSNLINNNFTERYAIELQGRVFVDMDDDAKLPALLSKNEYQALAISDVFITLSGNDYRGEAVKQETRTNELGEYQFTDLAPSSAQGYVIEQLQPEQYVDGQEMAMAQLVANSKGQDIITTPPLLGTKSYAYFDFAELPKASIGGTVWVDSDENGLLDDSETIGISGVTLTLSGVTTDNEAVEIVTTSNEQGVFLFDYLRPGVYQVIQTHPTAWLDGKEQVGSLGGDVQNDGFLNITLGLGEHGIGYNFAERGSHIAGTVYVDLNDDGEQQRSEIGLSDVAIHISGIDLNNQSVSRTATTDRYGRYQIRNLPLSDQNGFELTETQPDNTQDGKEAAGSIGGVVAPRIGDDQISEIIIERHITDATAYNFGEQLMDPAAISGAVWQDNNHNRSDDDGNGQAGWLVELLPDQLNGEANELDSEPLAVVESDKNGKYQFEGLPVGVYEVRFRHPQGGVIYGIPVSGDPDTNTDKGTILNIVLSAGEHVPEQSLPVDPSGVIYDVNSRTPIQGAKIEIIGPVGFDPDLHLVGGQPNVEQTTGDDGFYQFLLFAQAPAGEYRLEVTSPSGYYSGLSKQLPVCDVQLKVGAHELPVTVHKVNTAPTLTAIKHDPLACPSDSQGIYASMDSTQYYTRFFIQPKLPSGNVVNNHIPLDPYDESMVQVSKKALKQDVVIGELIPYHIAIHNRAEISINPVDFIDQLPAGFKYVAGSARIDGQLMEPQQMGRQLRWNGRTLSPQQSVLIDLLVVVGAGVSEGKFVNQAWAEFSGGQFNGLNTKRISNIANATVRVIPDSIMDCSDLTGQVFDDMNRNGIHDPQEPGLPAVKLATAQGLWITTDQYGRYHLACADVPHQSRGSNFIIKVDTRSLPSGYRVTTENPRVVRLTRGKNVEANFAASIHRVARIQLSDEAFENGQIKANYRAQLNQLLNAVASTDVVIRLAYRDAKNEGYEIAQQRVAHLKEWLVEQWQNSNKDYTLTVEEEIVESVFSQPQSAKKGVTHD</sequence>
<dbReference type="Pfam" id="PF17210">
    <property type="entry name" value="SdrD_B"/>
    <property type="match status" value="5"/>
</dbReference>
<dbReference type="SUPFAM" id="SSF117074">
    <property type="entry name" value="Hypothetical protein PA1324"/>
    <property type="match status" value="9"/>
</dbReference>
<dbReference type="InterPro" id="IPR001434">
    <property type="entry name" value="OmcB-like_DUF11"/>
</dbReference>
<name>A0ABY2W5E8_9GAMM</name>
<feature type="domain" description="SD-repeat containing protein B" evidence="6">
    <location>
        <begin position="4"/>
        <end position="68"/>
    </location>
</feature>
<keyword evidence="2" id="KW-0964">Secreted</keyword>
<dbReference type="EMBL" id="PNCK01000088">
    <property type="protein sequence ID" value="TMP40213.1"/>
    <property type="molecule type" value="Genomic_DNA"/>
</dbReference>
<evidence type="ECO:0000313" key="7">
    <source>
        <dbReference type="EMBL" id="TMP40213.1"/>
    </source>
</evidence>
<dbReference type="InterPro" id="IPR047589">
    <property type="entry name" value="DUF11_rpt"/>
</dbReference>
<evidence type="ECO:0000256" key="3">
    <source>
        <dbReference type="ARBA" id="ARBA00022729"/>
    </source>
</evidence>
<keyword evidence="8" id="KW-1185">Reference proteome</keyword>
<gene>
    <name evidence="7" type="ORF">CWB97_19495</name>
</gene>
<accession>A0ABY2W5E8</accession>
<feature type="domain" description="SD-repeat containing protein B" evidence="6">
    <location>
        <begin position="708"/>
        <end position="782"/>
    </location>
</feature>
<dbReference type="InterPro" id="IPR013783">
    <property type="entry name" value="Ig-like_fold"/>
</dbReference>
<dbReference type="Proteomes" id="UP000305730">
    <property type="component" value="Unassembled WGS sequence"/>
</dbReference>
<evidence type="ECO:0008006" key="9">
    <source>
        <dbReference type="Google" id="ProtNLM"/>
    </source>
</evidence>
<dbReference type="PANTHER" id="PTHR23303">
    <property type="entry name" value="CARBOXYPEPTIDASE REGULATORY REGION-CONTAINING"/>
    <property type="match status" value="1"/>
</dbReference>
<proteinExistence type="predicted"/>
<dbReference type="PANTHER" id="PTHR23303:SF14">
    <property type="entry name" value="BOS COMPLEX SUBUNIT NOMO1-RELATED"/>
    <property type="match status" value="1"/>
</dbReference>
<feature type="domain" description="SD-repeat containing protein B" evidence="6">
    <location>
        <begin position="1302"/>
        <end position="1388"/>
    </location>
</feature>
<evidence type="ECO:0000256" key="1">
    <source>
        <dbReference type="ARBA" id="ARBA00004613"/>
    </source>
</evidence>
<evidence type="ECO:0000259" key="5">
    <source>
        <dbReference type="Pfam" id="PF01345"/>
    </source>
</evidence>